<evidence type="ECO:0000256" key="7">
    <source>
        <dbReference type="ARBA" id="ARBA00023136"/>
    </source>
</evidence>
<comment type="caution">
    <text evidence="10">The sequence shown here is derived from an EMBL/GenBank/DDBJ whole genome shotgun (WGS) entry which is preliminary data.</text>
</comment>
<dbReference type="InterPro" id="IPR036458">
    <property type="entry name" value="Na:dicarbo_symporter_sf"/>
</dbReference>
<keyword evidence="4 9" id="KW-0812">Transmembrane</keyword>
<keyword evidence="7 9" id="KW-0472">Membrane</keyword>
<evidence type="ECO:0000256" key="6">
    <source>
        <dbReference type="ARBA" id="ARBA00022989"/>
    </source>
</evidence>
<proteinExistence type="inferred from homology"/>
<feature type="transmembrane region" description="Helical" evidence="9">
    <location>
        <begin position="117"/>
        <end position="137"/>
    </location>
</feature>
<comment type="similarity">
    <text evidence="2 9">Belongs to the dicarboxylate/amino acid:cation symporter (DAACS) (TC 2.A.23) family.</text>
</comment>
<dbReference type="PROSITE" id="PS00714">
    <property type="entry name" value="NA_DICARBOXYL_SYMP_2"/>
    <property type="match status" value="1"/>
</dbReference>
<dbReference type="Gene3D" id="1.10.3860.10">
    <property type="entry name" value="Sodium:dicarboxylate symporter"/>
    <property type="match status" value="1"/>
</dbReference>
<dbReference type="InterPro" id="IPR018107">
    <property type="entry name" value="Na-dicarboxylate_symporter_CS"/>
</dbReference>
<comment type="subcellular location">
    <subcellularLocation>
        <location evidence="1 9">Membrane</location>
        <topology evidence="1 9">Multi-pass membrane protein</topology>
    </subcellularLocation>
</comment>
<feature type="transmembrane region" description="Helical" evidence="9">
    <location>
        <begin position="14"/>
        <end position="37"/>
    </location>
</feature>
<gene>
    <name evidence="10" type="ORF">NQ317_000418</name>
</gene>
<accession>A0ABQ9JYY5</accession>
<dbReference type="EMBL" id="JAPWTJ010000122">
    <property type="protein sequence ID" value="KAJ8982460.1"/>
    <property type="molecule type" value="Genomic_DNA"/>
</dbReference>
<sequence>MNDIGEIMSSLGKYLITVCLGLFLQAFVVLPSLYYFLTRKNPVKFVMGMGQALATAFELHQATLPVTIRCLEDMGVDKRIARFTIPIGATINMDGTALYEAVTAIFIAQLRNVPMNIGTLIAISLTATAASIGAAGIPQAGLVTMVMVLNTVGLNASDVSLVLALDWLLDRLRTAVNVMGDSYGAAIVNHLSRNELEEAKNYYRWQNTV</sequence>
<keyword evidence="8" id="KW-0325">Glycoprotein</keyword>
<name>A0ABQ9JYY5_9CUCU</name>
<dbReference type="PANTHER" id="PTHR11958">
    <property type="entry name" value="SODIUM/DICARBOXYLATE SYMPORTER-RELATED"/>
    <property type="match status" value="1"/>
</dbReference>
<protein>
    <recommendedName>
        <fullName evidence="9">Amino acid transporter</fullName>
    </recommendedName>
</protein>
<keyword evidence="6 9" id="KW-1133">Transmembrane helix</keyword>
<evidence type="ECO:0000256" key="9">
    <source>
        <dbReference type="RuleBase" id="RU361216"/>
    </source>
</evidence>
<keyword evidence="11" id="KW-1185">Reference proteome</keyword>
<evidence type="ECO:0000256" key="5">
    <source>
        <dbReference type="ARBA" id="ARBA00022847"/>
    </source>
</evidence>
<dbReference type="Proteomes" id="UP001162164">
    <property type="component" value="Unassembled WGS sequence"/>
</dbReference>
<dbReference type="PANTHER" id="PTHR11958:SF63">
    <property type="entry name" value="AMINO ACID TRANSPORTER"/>
    <property type="match status" value="1"/>
</dbReference>
<evidence type="ECO:0000313" key="11">
    <source>
        <dbReference type="Proteomes" id="UP001162164"/>
    </source>
</evidence>
<evidence type="ECO:0000256" key="3">
    <source>
        <dbReference type="ARBA" id="ARBA00022448"/>
    </source>
</evidence>
<dbReference type="PRINTS" id="PR00173">
    <property type="entry name" value="EDTRNSPORT"/>
</dbReference>
<evidence type="ECO:0000256" key="2">
    <source>
        <dbReference type="ARBA" id="ARBA00006148"/>
    </source>
</evidence>
<dbReference type="InterPro" id="IPR050746">
    <property type="entry name" value="DAACS"/>
</dbReference>
<evidence type="ECO:0000256" key="4">
    <source>
        <dbReference type="ARBA" id="ARBA00022692"/>
    </source>
</evidence>
<keyword evidence="3 9" id="KW-0813">Transport</keyword>
<organism evidence="10 11">
    <name type="scientific">Molorchus minor</name>
    <dbReference type="NCBI Taxonomy" id="1323400"/>
    <lineage>
        <taxon>Eukaryota</taxon>
        <taxon>Metazoa</taxon>
        <taxon>Ecdysozoa</taxon>
        <taxon>Arthropoda</taxon>
        <taxon>Hexapoda</taxon>
        <taxon>Insecta</taxon>
        <taxon>Pterygota</taxon>
        <taxon>Neoptera</taxon>
        <taxon>Endopterygota</taxon>
        <taxon>Coleoptera</taxon>
        <taxon>Polyphaga</taxon>
        <taxon>Cucujiformia</taxon>
        <taxon>Chrysomeloidea</taxon>
        <taxon>Cerambycidae</taxon>
        <taxon>Lamiinae</taxon>
        <taxon>Monochamini</taxon>
        <taxon>Molorchus</taxon>
    </lineage>
</organism>
<feature type="transmembrane region" description="Helical" evidence="9">
    <location>
        <begin position="143"/>
        <end position="169"/>
    </location>
</feature>
<evidence type="ECO:0000313" key="10">
    <source>
        <dbReference type="EMBL" id="KAJ8982460.1"/>
    </source>
</evidence>
<keyword evidence="5 9" id="KW-0769">Symport</keyword>
<dbReference type="SUPFAM" id="SSF118215">
    <property type="entry name" value="Proton glutamate symport protein"/>
    <property type="match status" value="1"/>
</dbReference>
<dbReference type="Pfam" id="PF00375">
    <property type="entry name" value="SDF"/>
    <property type="match status" value="1"/>
</dbReference>
<evidence type="ECO:0000256" key="1">
    <source>
        <dbReference type="ARBA" id="ARBA00004141"/>
    </source>
</evidence>
<evidence type="ECO:0000256" key="8">
    <source>
        <dbReference type="ARBA" id="ARBA00023180"/>
    </source>
</evidence>
<comment type="caution">
    <text evidence="9">Lacks conserved residue(s) required for the propagation of feature annotation.</text>
</comment>
<reference evidence="10" key="1">
    <citation type="journal article" date="2023" name="Insect Mol. Biol.">
        <title>Genome sequencing provides insights into the evolution of gene families encoding plant cell wall-degrading enzymes in longhorned beetles.</title>
        <authorList>
            <person name="Shin N.R."/>
            <person name="Okamura Y."/>
            <person name="Kirsch R."/>
            <person name="Pauchet Y."/>
        </authorList>
    </citation>
    <scope>NUCLEOTIDE SEQUENCE</scope>
    <source>
        <strain evidence="10">MMC_N1</strain>
    </source>
</reference>
<dbReference type="InterPro" id="IPR001991">
    <property type="entry name" value="Na-dicarboxylate_symporter"/>
</dbReference>